<comment type="caution">
    <text evidence="1">The sequence shown here is derived from an EMBL/GenBank/DDBJ whole genome shotgun (WGS) entry which is preliminary data.</text>
</comment>
<reference evidence="1 2" key="1">
    <citation type="submission" date="2018-05" db="EMBL/GenBank/DDBJ databases">
        <title>Genomic Encyclopedia of Type Strains, Phase IV (KMG-IV): sequencing the most valuable type-strain genomes for metagenomic binning, comparative biology and taxonomic classification.</title>
        <authorList>
            <person name="Goeker M."/>
        </authorList>
    </citation>
    <scope>NUCLEOTIDE SEQUENCE [LARGE SCALE GENOMIC DNA]</scope>
    <source>
        <strain evidence="1 2">DSM 16791</strain>
    </source>
</reference>
<dbReference type="EMBL" id="QGTR01000006">
    <property type="protein sequence ID" value="PWV97707.1"/>
    <property type="molecule type" value="Genomic_DNA"/>
</dbReference>
<keyword evidence="2" id="KW-1185">Reference proteome</keyword>
<name>A0A317PJD1_9HYPH</name>
<dbReference type="OrthoDB" id="9802846at2"/>
<dbReference type="Gene3D" id="3.10.450.40">
    <property type="match status" value="1"/>
</dbReference>
<dbReference type="SUPFAM" id="SSF160719">
    <property type="entry name" value="gpW/gp25-like"/>
    <property type="match status" value="1"/>
</dbReference>
<accession>A0A317PJD1</accession>
<evidence type="ECO:0000313" key="2">
    <source>
        <dbReference type="Proteomes" id="UP000246352"/>
    </source>
</evidence>
<dbReference type="RefSeq" id="WP_110033999.1">
    <property type="nucleotide sequence ID" value="NZ_QGTR01000006.1"/>
</dbReference>
<evidence type="ECO:0008006" key="3">
    <source>
        <dbReference type="Google" id="ProtNLM"/>
    </source>
</evidence>
<proteinExistence type="predicted"/>
<protein>
    <recommendedName>
        <fullName evidence="3">IraD/Gp25-like domain-containing protein</fullName>
    </recommendedName>
</protein>
<sequence length="135" mass="15163">MANAIRYRTGVDRETGEILRGIAHLRQSLAVIWVTVIGTRIMRLEFGSRLRGHLGDDITPALALDIYVSMVEAAHRYEPEYRISSLQFVKLERDGTLGVRYAGTYFPEGRFGNYDVSDDDQALVPMTLTSQLGVN</sequence>
<organism evidence="1 2">
    <name type="scientific">Hoeflea marina</name>
    <dbReference type="NCBI Taxonomy" id="274592"/>
    <lineage>
        <taxon>Bacteria</taxon>
        <taxon>Pseudomonadati</taxon>
        <taxon>Pseudomonadota</taxon>
        <taxon>Alphaproteobacteria</taxon>
        <taxon>Hyphomicrobiales</taxon>
        <taxon>Rhizobiaceae</taxon>
        <taxon>Hoeflea</taxon>
    </lineage>
</organism>
<gene>
    <name evidence="1" type="ORF">DFR52_106232</name>
</gene>
<dbReference type="AlphaFoldDB" id="A0A317PJD1"/>
<dbReference type="Proteomes" id="UP000246352">
    <property type="component" value="Unassembled WGS sequence"/>
</dbReference>
<evidence type="ECO:0000313" key="1">
    <source>
        <dbReference type="EMBL" id="PWV97707.1"/>
    </source>
</evidence>